<dbReference type="GO" id="GO:0031932">
    <property type="term" value="C:TORC2 complex"/>
    <property type="evidence" value="ECO:0007669"/>
    <property type="project" value="InterPro"/>
</dbReference>
<reference evidence="2 3" key="1">
    <citation type="journal article" date="2020" name="Genomics">
        <title>Complete, high-quality genomes from long-read metagenomic sequencing of two wolf lichen thalli reveals enigmatic genome architecture.</title>
        <authorList>
            <person name="McKenzie S.K."/>
            <person name="Walston R.F."/>
            <person name="Allen J.L."/>
        </authorList>
    </citation>
    <scope>NUCLEOTIDE SEQUENCE [LARGE SCALE GENOMIC DNA]</scope>
    <source>
        <strain evidence="2">WasteWater2</strain>
    </source>
</reference>
<dbReference type="OrthoDB" id="241990at2759"/>
<feature type="domain" description="SIN1-type PH" evidence="1">
    <location>
        <begin position="1"/>
        <end position="51"/>
    </location>
</feature>
<accession>A0A8H6CSB1</accession>
<evidence type="ECO:0000313" key="2">
    <source>
        <dbReference type="EMBL" id="KAF6228745.1"/>
    </source>
</evidence>
<dbReference type="Proteomes" id="UP000578531">
    <property type="component" value="Unassembled WGS sequence"/>
</dbReference>
<dbReference type="RefSeq" id="XP_037159560.1">
    <property type="nucleotide sequence ID" value="XM_037313472.1"/>
</dbReference>
<evidence type="ECO:0000259" key="1">
    <source>
        <dbReference type="Pfam" id="PF16979"/>
    </source>
</evidence>
<dbReference type="GO" id="GO:0005737">
    <property type="term" value="C:cytoplasm"/>
    <property type="evidence" value="ECO:0007669"/>
    <property type="project" value="TreeGrafter"/>
</dbReference>
<dbReference type="GO" id="GO:0038203">
    <property type="term" value="P:TORC2 signaling"/>
    <property type="evidence" value="ECO:0007669"/>
    <property type="project" value="TreeGrafter"/>
</dbReference>
<sequence length="61" mass="7226">MIVGCKVSRRHPKTFRVIIIREKDDTKRYDFEAQSTVDAAEIVEEIRKGMEPYDQQHQMMA</sequence>
<dbReference type="InterPro" id="IPR031313">
    <property type="entry name" value="Sin1_PH_dom"/>
</dbReference>
<dbReference type="GeneID" id="59293234"/>
<dbReference type="Gene3D" id="2.30.29.30">
    <property type="entry name" value="Pleckstrin-homology domain (PH domain)/Phosphotyrosine-binding domain (PTB)"/>
    <property type="match status" value="1"/>
</dbReference>
<dbReference type="GO" id="GO:0005886">
    <property type="term" value="C:plasma membrane"/>
    <property type="evidence" value="ECO:0007669"/>
    <property type="project" value="TreeGrafter"/>
</dbReference>
<gene>
    <name evidence="2" type="ORF">HO173_011592</name>
</gene>
<proteinExistence type="predicted"/>
<evidence type="ECO:0000313" key="3">
    <source>
        <dbReference type="Proteomes" id="UP000578531"/>
    </source>
</evidence>
<keyword evidence="3" id="KW-1185">Reference proteome</keyword>
<dbReference type="EMBL" id="JACCJC010000074">
    <property type="protein sequence ID" value="KAF6228745.1"/>
    <property type="molecule type" value="Genomic_DNA"/>
</dbReference>
<dbReference type="AlphaFoldDB" id="A0A8H6CSB1"/>
<dbReference type="GO" id="GO:0005546">
    <property type="term" value="F:phosphatidylinositol-4,5-bisphosphate binding"/>
    <property type="evidence" value="ECO:0007669"/>
    <property type="project" value="TreeGrafter"/>
</dbReference>
<name>A0A8H6CSB1_9LECA</name>
<dbReference type="InterPro" id="IPR011993">
    <property type="entry name" value="PH-like_dom_sf"/>
</dbReference>
<organism evidence="2 3">
    <name type="scientific">Letharia columbiana</name>
    <dbReference type="NCBI Taxonomy" id="112416"/>
    <lineage>
        <taxon>Eukaryota</taxon>
        <taxon>Fungi</taxon>
        <taxon>Dikarya</taxon>
        <taxon>Ascomycota</taxon>
        <taxon>Pezizomycotina</taxon>
        <taxon>Lecanoromycetes</taxon>
        <taxon>OSLEUM clade</taxon>
        <taxon>Lecanoromycetidae</taxon>
        <taxon>Lecanorales</taxon>
        <taxon>Lecanorineae</taxon>
        <taxon>Parmeliaceae</taxon>
        <taxon>Letharia</taxon>
    </lineage>
</organism>
<protein>
    <recommendedName>
        <fullName evidence="1">SIN1-type PH domain-containing protein</fullName>
    </recommendedName>
</protein>
<dbReference type="PANTHER" id="PTHR13335">
    <property type="entry name" value="TARGET OF RAPAMYCIN COMPLEX 2 SUBUNIT MAPKAP1"/>
    <property type="match status" value="1"/>
</dbReference>
<dbReference type="PANTHER" id="PTHR13335:SF1">
    <property type="entry name" value="TARGET OF RAPAMYCIN COMPLEX 2 SUBUNIT MAPKAP1"/>
    <property type="match status" value="1"/>
</dbReference>
<dbReference type="InterPro" id="IPR008828">
    <property type="entry name" value="Sin1/Avo1"/>
</dbReference>
<dbReference type="Pfam" id="PF16979">
    <property type="entry name" value="SIN1_PH"/>
    <property type="match status" value="1"/>
</dbReference>
<comment type="caution">
    <text evidence="2">The sequence shown here is derived from an EMBL/GenBank/DDBJ whole genome shotgun (WGS) entry which is preliminary data.</text>
</comment>